<dbReference type="CDD" id="cd04301">
    <property type="entry name" value="NAT_SF"/>
    <property type="match status" value="1"/>
</dbReference>
<evidence type="ECO:0000259" key="1">
    <source>
        <dbReference type="Pfam" id="PF00583"/>
    </source>
</evidence>
<dbReference type="OrthoDB" id="10039976at2759"/>
<protein>
    <recommendedName>
        <fullName evidence="1">N-acetyltransferase domain-containing protein</fullName>
    </recommendedName>
</protein>
<dbReference type="STRING" id="40998.A0A2P8AIP0"/>
<dbReference type="EMBL" id="NHZQ01000003">
    <property type="protein sequence ID" value="PSK60319.1"/>
    <property type="molecule type" value="Genomic_DNA"/>
</dbReference>
<evidence type="ECO:0000313" key="3">
    <source>
        <dbReference type="Proteomes" id="UP000243723"/>
    </source>
</evidence>
<name>A0A2P8AIP0_9PEZI</name>
<organism evidence="2 3">
    <name type="scientific">Elsinoe australis</name>
    <dbReference type="NCBI Taxonomy" id="40998"/>
    <lineage>
        <taxon>Eukaryota</taxon>
        <taxon>Fungi</taxon>
        <taxon>Dikarya</taxon>
        <taxon>Ascomycota</taxon>
        <taxon>Pezizomycotina</taxon>
        <taxon>Dothideomycetes</taxon>
        <taxon>Dothideomycetidae</taxon>
        <taxon>Myriangiales</taxon>
        <taxon>Elsinoaceae</taxon>
        <taxon>Elsinoe</taxon>
    </lineage>
</organism>
<dbReference type="PANTHER" id="PTHR43233">
    <property type="entry name" value="FAMILY N-ACETYLTRANSFERASE, PUTATIVE (AFU_ORTHOLOGUE AFUA_6G03350)-RELATED"/>
    <property type="match status" value="1"/>
</dbReference>
<dbReference type="InterPro" id="IPR016181">
    <property type="entry name" value="Acyl_CoA_acyltransferase"/>
</dbReference>
<feature type="domain" description="N-acetyltransferase" evidence="1">
    <location>
        <begin position="53"/>
        <end position="139"/>
    </location>
</feature>
<dbReference type="AlphaFoldDB" id="A0A2P8AIP0"/>
<dbReference type="Gene3D" id="3.40.630.30">
    <property type="match status" value="1"/>
</dbReference>
<reference evidence="2 3" key="1">
    <citation type="submission" date="2017-05" db="EMBL/GenBank/DDBJ databases">
        <title>Draft genome sequence of Elsinoe australis.</title>
        <authorList>
            <person name="Cheng Q."/>
        </authorList>
    </citation>
    <scope>NUCLEOTIDE SEQUENCE [LARGE SCALE GENOMIC DNA]</scope>
    <source>
        <strain evidence="2 3">NL1</strain>
    </source>
</reference>
<dbReference type="Proteomes" id="UP000243723">
    <property type="component" value="Unassembled WGS sequence"/>
</dbReference>
<dbReference type="Pfam" id="PF00583">
    <property type="entry name" value="Acetyltransf_1"/>
    <property type="match status" value="1"/>
</dbReference>
<comment type="caution">
    <text evidence="2">The sequence shown here is derived from an EMBL/GenBank/DDBJ whole genome shotgun (WGS) entry which is preliminary data.</text>
</comment>
<accession>A0A2P8AIP0</accession>
<dbReference type="InterPro" id="IPR053144">
    <property type="entry name" value="Acetyltransferase_Butenolide"/>
</dbReference>
<keyword evidence="3" id="KW-1185">Reference proteome</keyword>
<dbReference type="PANTHER" id="PTHR43233:SF1">
    <property type="entry name" value="FAMILY N-ACETYLTRANSFERASE, PUTATIVE (AFU_ORTHOLOGUE AFUA_6G03350)-RELATED"/>
    <property type="match status" value="1"/>
</dbReference>
<evidence type="ECO:0000313" key="2">
    <source>
        <dbReference type="EMBL" id="PSK60319.1"/>
    </source>
</evidence>
<sequence>MAHMSSQTWQRDDFYISTDSSSIPLQQLNELFGQEDFSWGKPLAESQLRAMMDSSVCFALFKGHPSAAAPQLVGLGRWITDHVTVVYVNDIYVNKEYRGMGLARWMLECMDDKLKMLPDLRGTIMIVEKDTPTEQLYRKHFAMEDLAAPSILLDRKGPGSTS</sequence>
<gene>
    <name evidence="2" type="ORF">B9Z65_469</name>
</gene>
<dbReference type="InterPro" id="IPR000182">
    <property type="entry name" value="GNAT_dom"/>
</dbReference>
<proteinExistence type="predicted"/>
<dbReference type="GO" id="GO:0016747">
    <property type="term" value="F:acyltransferase activity, transferring groups other than amino-acyl groups"/>
    <property type="evidence" value="ECO:0007669"/>
    <property type="project" value="InterPro"/>
</dbReference>
<dbReference type="SUPFAM" id="SSF55729">
    <property type="entry name" value="Acyl-CoA N-acyltransferases (Nat)"/>
    <property type="match status" value="1"/>
</dbReference>